<protein>
    <submittedName>
        <fullName evidence="1">Uncharacterized protein</fullName>
    </submittedName>
</protein>
<sequence>MSTLLYKQPNKKVLSMFFVGVGSAGMIYYIYRNNCKKNEPKGKFQRLERKAEHVYDSVSSHVKDVYNSGKKQINDIEKSCEKKVHNLIDKVDIKVDKIKDTLRK</sequence>
<comment type="caution">
    <text evidence="1">The sequence shown here is derived from an EMBL/GenBank/DDBJ whole genome shotgun (WGS) entry which is preliminary data.</text>
</comment>
<accession>A0ACB7C9W8</accession>
<organism evidence="1 2">
    <name type="scientific">Pneumocystis oryctolagi</name>
    <dbReference type="NCBI Taxonomy" id="42067"/>
    <lineage>
        <taxon>Eukaryota</taxon>
        <taxon>Fungi</taxon>
        <taxon>Dikarya</taxon>
        <taxon>Ascomycota</taxon>
        <taxon>Taphrinomycotina</taxon>
        <taxon>Pneumocystomycetes</taxon>
        <taxon>Pneumocystaceae</taxon>
        <taxon>Pneumocystis</taxon>
    </lineage>
</organism>
<dbReference type="EMBL" id="JABTEG010000023">
    <property type="protein sequence ID" value="KAG4303805.1"/>
    <property type="molecule type" value="Genomic_DNA"/>
</dbReference>
<proteinExistence type="predicted"/>
<keyword evidence="2" id="KW-1185">Reference proteome</keyword>
<gene>
    <name evidence="1" type="ORF">PORY_002803</name>
</gene>
<name>A0ACB7C9W8_9ASCO</name>
<evidence type="ECO:0000313" key="1">
    <source>
        <dbReference type="EMBL" id="KAG4303805.1"/>
    </source>
</evidence>
<reference evidence="1 2" key="1">
    <citation type="journal article" date="2021" name="Commun. Biol.">
        <title>Genomic insights into the host specific adaptation of the Pneumocystis genus.</title>
        <authorList>
            <person name="Cisse O.H."/>
            <person name="Ma L."/>
            <person name="Dekker J.P."/>
            <person name="Khil P.P."/>
            <person name="Youn J.-H."/>
            <person name="Brenchley J.M."/>
            <person name="Blair R."/>
            <person name="Pahar B."/>
            <person name="Chabe M."/>
            <person name="Van Rompay K.K.A."/>
            <person name="Keesler R."/>
            <person name="Sukura A."/>
            <person name="Hirsch V."/>
            <person name="Kutty G."/>
            <person name="Liu Y."/>
            <person name="Peng L."/>
            <person name="Chen J."/>
            <person name="Song J."/>
            <person name="Weissenbacher-Lang C."/>
            <person name="Xu J."/>
            <person name="Upham N.S."/>
            <person name="Stajich J.E."/>
            <person name="Cuomo C.A."/>
            <person name="Cushion M.T."/>
            <person name="Kovacs J.A."/>
        </authorList>
    </citation>
    <scope>NUCLEOTIDE SEQUENCE [LARGE SCALE GENOMIC DNA]</scope>
    <source>
        <strain evidence="1 2">RABM</strain>
    </source>
</reference>
<dbReference type="Proteomes" id="UP000768646">
    <property type="component" value="Unassembled WGS sequence"/>
</dbReference>
<evidence type="ECO:0000313" key="2">
    <source>
        <dbReference type="Proteomes" id="UP000768646"/>
    </source>
</evidence>